<feature type="repeat" description="PPR" evidence="2">
    <location>
        <begin position="804"/>
        <end position="838"/>
    </location>
</feature>
<dbReference type="PROSITE" id="PS51375">
    <property type="entry name" value="PPR"/>
    <property type="match status" value="1"/>
</dbReference>
<keyword evidence="1" id="KW-0344">Guanine-nucleotide releasing factor</keyword>
<dbReference type="PROSITE" id="PS51498">
    <property type="entry name" value="MABP"/>
    <property type="match status" value="1"/>
</dbReference>
<dbReference type="InterPro" id="IPR037516">
    <property type="entry name" value="Tripartite_DENN"/>
</dbReference>
<dbReference type="InterPro" id="IPR001194">
    <property type="entry name" value="cDENN_dom"/>
</dbReference>
<protein>
    <submittedName>
        <fullName evidence="7">DENN domain-containing protein 4B isoform X1</fullName>
    </submittedName>
</protein>
<feature type="domain" description="MABP" evidence="5">
    <location>
        <begin position="38"/>
        <end position="197"/>
    </location>
</feature>
<dbReference type="InterPro" id="IPR051696">
    <property type="entry name" value="DENN_Domain_GEFs"/>
</dbReference>
<feature type="region of interest" description="Disordered" evidence="3">
    <location>
        <begin position="884"/>
        <end position="965"/>
    </location>
</feature>
<dbReference type="SMART" id="SM00799">
    <property type="entry name" value="DENN"/>
    <property type="match status" value="1"/>
</dbReference>
<gene>
    <name evidence="7" type="primary">DENND4B</name>
</gene>
<dbReference type="InterPro" id="IPR005113">
    <property type="entry name" value="uDENN_dom"/>
</dbReference>
<organism evidence="6 7">
    <name type="scientific">Apteryx mantelli</name>
    <name type="common">North Island brown kiwi</name>
    <dbReference type="NCBI Taxonomy" id="2696672"/>
    <lineage>
        <taxon>Eukaryota</taxon>
        <taxon>Metazoa</taxon>
        <taxon>Chordata</taxon>
        <taxon>Craniata</taxon>
        <taxon>Vertebrata</taxon>
        <taxon>Euteleostomi</taxon>
        <taxon>Archelosauria</taxon>
        <taxon>Archosauria</taxon>
        <taxon>Dinosauria</taxon>
        <taxon>Saurischia</taxon>
        <taxon>Theropoda</taxon>
        <taxon>Coelurosauria</taxon>
        <taxon>Aves</taxon>
        <taxon>Palaeognathae</taxon>
        <taxon>Apterygiformes</taxon>
        <taxon>Apterygidae</taxon>
        <taxon>Apteryx</taxon>
    </lineage>
</organism>
<dbReference type="Pfam" id="PF03455">
    <property type="entry name" value="dDENN"/>
    <property type="match status" value="1"/>
</dbReference>
<dbReference type="PANTHER" id="PTHR12296:SF18">
    <property type="entry name" value="DENN DOMAIN-CONTAINING PROTEIN 4B"/>
    <property type="match status" value="1"/>
</dbReference>
<proteinExistence type="predicted"/>
<reference evidence="7" key="1">
    <citation type="submission" date="2025-08" db="UniProtKB">
        <authorList>
            <consortium name="RefSeq"/>
        </authorList>
    </citation>
    <scope>IDENTIFICATION</scope>
    <source>
        <tissue evidence="7">Blood</tissue>
    </source>
</reference>
<dbReference type="InterPro" id="IPR023341">
    <property type="entry name" value="MABP"/>
</dbReference>
<feature type="compositionally biased region" description="Polar residues" evidence="3">
    <location>
        <begin position="1138"/>
        <end position="1147"/>
    </location>
</feature>
<evidence type="ECO:0000313" key="7">
    <source>
        <dbReference type="RefSeq" id="XP_067169330.1"/>
    </source>
</evidence>
<sequence length="1530" mass="169766">MSDEKPPQLVDYFVVAGLTDASQPLEEESQQHRPARPSEPITDVAVIIRSQGEEVPHGFTCIETTISGHPVDLNAGLLNNPQMYICYKRGRDKLPLIELGVHYEGKDRPKPGYKILDTTPYSRSANLNSGGPGHQRTFLVYRRAAESQGHNTLGITDICLVMPSKGESTPHTFCRVDKNLNTSMWGPALFLCYKIAMAKANTLVYEAGLLGRYPEQDSESFPLPESVPVFCLPMGATIESWPADTKYQLPVFSTFVLTGASGDKVYGAAIQFHEAYPRERLSEKQSLRLGLLSVVDRRPIASKSVQTRKSICVLSHWPFFDVFRKFLMFIYRYSISGPHVLPLETHISHFMHNVPFPSPQRPRILVQMSPYDNLLLCQPVSSPLPLSGASFLTLLQNLGPENAVTLLVAVLTEQKLLIHSLRPDVLTSVGEALVSMIFPLRWQCPYIPLCPLTLADVLCAPVPFIVGIHSSYFDLYDPPKDVIFVDLDTNTIFQSEERKLLSPRALPRRPCKVLLASLHSHFQQLDEMYNKPVEEASLEFLLTDYDLVYGRRKQLELEIQASFLRFMACVLKGYRSYLQPITQAPSEKTRDSSNLFFLQGFLKSRDRAYHKFYGQLLRTQLFTQFIEDCSFASDRYTCLEFFDTCVDKVQVDLEKPEDVPLMELDDSHGSEHTVFIMPPEEPTGPDGAELPARYCYDGFPALRLDLLERSQDQLMAQLCQAKSSAPSSPAPRRTKQEMKVAQRVAQKYSSVPDMWAKCLLGHCYGLWFIYLPTYVRAAASKVQALQLAYEVLKKMEAHKVVLPDEVCYRILMQLCGQYGEPVLSVRVLLEMKRAGIVPNTITYGYYNKAVLESKWPASTQSGRLRWAKLRNVVLGAAQFRQPLRQRERERRAATLPGAWSAPGTAAGPRTAPSQPLTAPPSPADGQAPPAPAPRPRAGLQRQTTWAGRSLRDAPPAPQLVKSGSLSFPHGEATTLEAGVAHMIKALGVLEPSADSLPALPPWLRGLRDAAPSSEDGSLSDVSFVTDESDRLTLDSADGQLGAEGPEGPAASGTKPCRRDENHNSLAGGTPRRGLAAKLQQLLSPAKRPSLRHTASMEHPSSLRDTSSLRRASEQRDREPPPRRSPMETLLHPRERPESTASESSVSLGSEFDLSDTSLCSVGFHKSSDPLTEAGAGHEPPAVEVLLSSCSRCQGCDSLVYDEEVMAGWTSDDSNLNTTCPFCGRSFVPFLSIEIQDFQQPSVAEDGSVLPPAGLGPVLSDRHRCLALDEAEPEPGAAPGLCNGSVDSTALRGPPRRSERVAFAYLSPLVLRKELESLLENEGSEFLAQPELVDSHPIIYWNLVWYFQRLGLPTNLPRLLLGSQHVAAPPQAQPPDALSVCVRLLWDVLAPEPDSCPPLYVLWRLHSNIPTRLQSWRHHNHPFSLAFLEAVLNHVGLSEVHKAIALFLETLATQSSPRHLQRSVYREILFLTLAALGRDHMDIAAFDKKYKSAYNKLAGSLGKEELRRQRAQPPSSKAIDCRKSFGATLEC</sequence>
<dbReference type="InterPro" id="IPR002885">
    <property type="entry name" value="PPR_rpt"/>
</dbReference>
<dbReference type="Pfam" id="PF03456">
    <property type="entry name" value="uDENN"/>
    <property type="match status" value="1"/>
</dbReference>
<feature type="domain" description="UDENN" evidence="4">
    <location>
        <begin position="189"/>
        <end position="637"/>
    </location>
</feature>
<dbReference type="InterPro" id="IPR043153">
    <property type="entry name" value="DENN_C"/>
</dbReference>
<dbReference type="SMART" id="SM00800">
    <property type="entry name" value="uDENN"/>
    <property type="match status" value="1"/>
</dbReference>
<name>A0ABM4FWK7_9AVES</name>
<evidence type="ECO:0000256" key="3">
    <source>
        <dbReference type="SAM" id="MobiDB-lite"/>
    </source>
</evidence>
<feature type="compositionally biased region" description="Basic and acidic residues" evidence="3">
    <location>
        <begin position="1106"/>
        <end position="1137"/>
    </location>
</feature>
<dbReference type="PANTHER" id="PTHR12296">
    <property type="entry name" value="DENN DOMAIN-CONTAINING PROTEIN 4"/>
    <property type="match status" value="1"/>
</dbReference>
<dbReference type="Gene3D" id="2.100.10.50">
    <property type="match status" value="1"/>
</dbReference>
<feature type="compositionally biased region" description="Low complexity" evidence="3">
    <location>
        <begin position="901"/>
        <end position="912"/>
    </location>
</feature>
<dbReference type="GeneID" id="106484277"/>
<evidence type="ECO:0000256" key="1">
    <source>
        <dbReference type="ARBA" id="ARBA00022658"/>
    </source>
</evidence>
<evidence type="ECO:0000259" key="4">
    <source>
        <dbReference type="PROSITE" id="PS50211"/>
    </source>
</evidence>
<feature type="compositionally biased region" description="Pro residues" evidence="3">
    <location>
        <begin position="917"/>
        <end position="934"/>
    </location>
</feature>
<dbReference type="Pfam" id="PF02141">
    <property type="entry name" value="DENN"/>
    <property type="match status" value="1"/>
</dbReference>
<dbReference type="Proteomes" id="UP001652627">
    <property type="component" value="Chromosome 31"/>
</dbReference>
<dbReference type="Gene3D" id="1.25.40.10">
    <property type="entry name" value="Tetratricopeptide repeat domain"/>
    <property type="match status" value="1"/>
</dbReference>
<evidence type="ECO:0000259" key="5">
    <source>
        <dbReference type="PROSITE" id="PS51498"/>
    </source>
</evidence>
<dbReference type="RefSeq" id="XP_067169330.1">
    <property type="nucleotide sequence ID" value="XM_067313229.1"/>
</dbReference>
<accession>A0ABM4FWK7</accession>
<dbReference type="Gene3D" id="3.40.50.11500">
    <property type="match status" value="1"/>
</dbReference>
<dbReference type="SMART" id="SM00801">
    <property type="entry name" value="dDENN"/>
    <property type="match status" value="1"/>
</dbReference>
<evidence type="ECO:0000313" key="6">
    <source>
        <dbReference type="Proteomes" id="UP001652627"/>
    </source>
</evidence>
<dbReference type="InterPro" id="IPR005112">
    <property type="entry name" value="dDENN_dom"/>
</dbReference>
<feature type="region of interest" description="Disordered" evidence="3">
    <location>
        <begin position="1086"/>
        <end position="1147"/>
    </location>
</feature>
<dbReference type="PROSITE" id="PS50211">
    <property type="entry name" value="DENN"/>
    <property type="match status" value="1"/>
</dbReference>
<evidence type="ECO:0000256" key="2">
    <source>
        <dbReference type="PROSITE-ProRule" id="PRU00708"/>
    </source>
</evidence>
<dbReference type="NCBIfam" id="TIGR00756">
    <property type="entry name" value="PPR"/>
    <property type="match status" value="1"/>
</dbReference>
<dbReference type="InterPro" id="IPR011990">
    <property type="entry name" value="TPR-like_helical_dom_sf"/>
</dbReference>
<feature type="region of interest" description="Disordered" evidence="3">
    <location>
        <begin position="1035"/>
        <end position="1071"/>
    </location>
</feature>
<keyword evidence="6" id="KW-1185">Reference proteome</keyword>